<evidence type="ECO:0000313" key="4">
    <source>
        <dbReference type="EMBL" id="MFC7322604.1"/>
    </source>
</evidence>
<dbReference type="SUPFAM" id="SSF53187">
    <property type="entry name" value="Zn-dependent exopeptidases"/>
    <property type="match status" value="1"/>
</dbReference>
<dbReference type="InterPro" id="IPR010158">
    <property type="entry name" value="Amidase_Cbmase"/>
</dbReference>
<dbReference type="InterPro" id="IPR036264">
    <property type="entry name" value="Bact_exopeptidase_dim_dom"/>
</dbReference>
<dbReference type="Pfam" id="PF07687">
    <property type="entry name" value="M20_dimer"/>
    <property type="match status" value="1"/>
</dbReference>
<evidence type="ECO:0000256" key="1">
    <source>
        <dbReference type="ARBA" id="ARBA00006153"/>
    </source>
</evidence>
<protein>
    <submittedName>
        <fullName evidence="4">Allantoate deiminase</fullName>
        <ecNumber evidence="4">3.5.3.9</ecNumber>
    </submittedName>
</protein>
<dbReference type="Gene3D" id="3.40.630.10">
    <property type="entry name" value="Zn peptidases"/>
    <property type="match status" value="1"/>
</dbReference>
<comment type="caution">
    <text evidence="4">The sequence shown here is derived from an EMBL/GenBank/DDBJ whole genome shotgun (WGS) entry which is preliminary data.</text>
</comment>
<evidence type="ECO:0000313" key="5">
    <source>
        <dbReference type="Proteomes" id="UP001596494"/>
    </source>
</evidence>
<organism evidence="4 5">
    <name type="scientific">Halobacillus campisalis</name>
    <dbReference type="NCBI Taxonomy" id="435909"/>
    <lineage>
        <taxon>Bacteria</taxon>
        <taxon>Bacillati</taxon>
        <taxon>Bacillota</taxon>
        <taxon>Bacilli</taxon>
        <taxon>Bacillales</taxon>
        <taxon>Bacillaceae</taxon>
        <taxon>Halobacillus</taxon>
    </lineage>
</organism>
<dbReference type="NCBIfam" id="NF006768">
    <property type="entry name" value="PRK09290.1-1"/>
    <property type="match status" value="1"/>
</dbReference>
<feature type="domain" description="Peptidase M20 dimerisation" evidence="3">
    <location>
        <begin position="218"/>
        <end position="314"/>
    </location>
</feature>
<accession>A0ABW2K902</accession>
<name>A0ABW2K902_9BACI</name>
<dbReference type="Pfam" id="PF01546">
    <property type="entry name" value="Peptidase_M20"/>
    <property type="match status" value="1"/>
</dbReference>
<dbReference type="EC" id="3.5.3.9" evidence="4"/>
<evidence type="ECO:0000256" key="2">
    <source>
        <dbReference type="ARBA" id="ARBA00022801"/>
    </source>
</evidence>
<dbReference type="SUPFAM" id="SSF55031">
    <property type="entry name" value="Bacterial exopeptidase dimerisation domain"/>
    <property type="match status" value="1"/>
</dbReference>
<reference evidence="5" key="1">
    <citation type="journal article" date="2019" name="Int. J. Syst. Evol. Microbiol.">
        <title>The Global Catalogue of Microorganisms (GCM) 10K type strain sequencing project: providing services to taxonomists for standard genome sequencing and annotation.</title>
        <authorList>
            <consortium name="The Broad Institute Genomics Platform"/>
            <consortium name="The Broad Institute Genome Sequencing Center for Infectious Disease"/>
            <person name="Wu L."/>
            <person name="Ma J."/>
        </authorList>
    </citation>
    <scope>NUCLEOTIDE SEQUENCE [LARGE SCALE GENOMIC DNA]</scope>
    <source>
        <strain evidence="5">CCUG 73951</strain>
    </source>
</reference>
<dbReference type="PANTHER" id="PTHR32494">
    <property type="entry name" value="ALLANTOATE DEIMINASE-RELATED"/>
    <property type="match status" value="1"/>
</dbReference>
<sequence length="415" mass="45479">MAIESKSTFIINNKAEDMVKWLSSFGLSPDGGVNRLLYSSAWGEAQKALEHKMKNDGLAVHFDSVGNLFGRLEGSEAKADTVLTGSHIDTVADGGRYDGVYGIVASLLAVERLKATYGTPKKPIEVVSLCEEEGSRFPMTFWGSRNITGRYTLKDAKNVTDAKGVPLLSAMREAGFDPAYYQSPMRQDIDCFIELHIEQGIVLDRSGRSLGLVSHIVGQRRFTINISGESNHAGTTPMPLRKDAMSIASHLIDYVTTEARNDESDLVATVGKITAQPNTPNVIAGEVEFTLDVRHHEEKHLKQFCDRFHDYIQLTASENQVSISSSQWLNASPVQMDASLMDLSKATAQDNNIPFQPLISGAGHDAQVFGTHCPTALLFVPSQQGISHSPKEFTKAEDLENGVDLLTDLLYKLAY</sequence>
<keyword evidence="2 4" id="KW-0378">Hydrolase</keyword>
<comment type="similarity">
    <text evidence="1">Belongs to the peptidase M20 family.</text>
</comment>
<dbReference type="InterPro" id="IPR011650">
    <property type="entry name" value="Peptidase_M20_dimer"/>
</dbReference>
<evidence type="ECO:0000259" key="3">
    <source>
        <dbReference type="Pfam" id="PF07687"/>
    </source>
</evidence>
<dbReference type="NCBIfam" id="TIGR01879">
    <property type="entry name" value="hydantase"/>
    <property type="match status" value="1"/>
</dbReference>
<keyword evidence="5" id="KW-1185">Reference proteome</keyword>
<dbReference type="PIRSF" id="PIRSF001235">
    <property type="entry name" value="Amidase_carbamoylase"/>
    <property type="match status" value="1"/>
</dbReference>
<proteinExistence type="inferred from homology"/>
<dbReference type="InterPro" id="IPR002933">
    <property type="entry name" value="Peptidase_M20"/>
</dbReference>
<dbReference type="NCBIfam" id="NF006771">
    <property type="entry name" value="PRK09290.1-5"/>
    <property type="match status" value="1"/>
</dbReference>
<dbReference type="EMBL" id="JBHTBY010000017">
    <property type="protein sequence ID" value="MFC7322604.1"/>
    <property type="molecule type" value="Genomic_DNA"/>
</dbReference>
<dbReference type="GO" id="GO:0047652">
    <property type="term" value="F:allantoate deiminase activity"/>
    <property type="evidence" value="ECO:0007669"/>
    <property type="project" value="UniProtKB-EC"/>
</dbReference>
<gene>
    <name evidence="4" type="primary">allC</name>
    <name evidence="4" type="ORF">ACFQMN_17200</name>
</gene>
<dbReference type="CDD" id="cd03884">
    <property type="entry name" value="M20_bAS"/>
    <property type="match status" value="1"/>
</dbReference>
<dbReference type="Gene3D" id="3.30.70.360">
    <property type="match status" value="1"/>
</dbReference>
<dbReference type="PANTHER" id="PTHR32494:SF5">
    <property type="entry name" value="ALLANTOATE AMIDOHYDROLASE"/>
    <property type="match status" value="1"/>
</dbReference>
<dbReference type="Proteomes" id="UP001596494">
    <property type="component" value="Unassembled WGS sequence"/>
</dbReference>
<dbReference type="RefSeq" id="WP_289214976.1">
    <property type="nucleotide sequence ID" value="NZ_JAPVRC010000002.1"/>
</dbReference>